<name>J4C7R8_THEOR</name>
<organism evidence="2 3">
    <name type="scientific">Theileria orientalis strain Shintoku</name>
    <dbReference type="NCBI Taxonomy" id="869250"/>
    <lineage>
        <taxon>Eukaryota</taxon>
        <taxon>Sar</taxon>
        <taxon>Alveolata</taxon>
        <taxon>Apicomplexa</taxon>
        <taxon>Aconoidasida</taxon>
        <taxon>Piroplasmida</taxon>
        <taxon>Theileriidae</taxon>
        <taxon>Theileria</taxon>
    </lineage>
</organism>
<dbReference type="EMBL" id="AP011946">
    <property type="protein sequence ID" value="BAM39513.1"/>
    <property type="molecule type" value="Genomic_DNA"/>
</dbReference>
<feature type="compositionally biased region" description="Acidic residues" evidence="1">
    <location>
        <begin position="1359"/>
        <end position="1385"/>
    </location>
</feature>
<dbReference type="VEuPathDB" id="PiroplasmaDB:TOT_010000968"/>
<dbReference type="eggNOG" id="ENOG502QX5S">
    <property type="taxonomic scope" value="Eukaryota"/>
</dbReference>
<dbReference type="Proteomes" id="UP000003786">
    <property type="component" value="Chromosome 1"/>
</dbReference>
<dbReference type="OrthoDB" id="362011at2759"/>
<evidence type="ECO:0000313" key="3">
    <source>
        <dbReference type="Proteomes" id="UP000003786"/>
    </source>
</evidence>
<accession>J4C7R8</accession>
<dbReference type="KEGG" id="tot:TOT_010000968"/>
<dbReference type="OMA" id="STMIRTC"/>
<feature type="compositionally biased region" description="Basic residues" evidence="1">
    <location>
        <begin position="795"/>
        <end position="808"/>
    </location>
</feature>
<dbReference type="RefSeq" id="XP_009689814.1">
    <property type="nucleotide sequence ID" value="XM_009691519.1"/>
</dbReference>
<feature type="region of interest" description="Disordered" evidence="1">
    <location>
        <begin position="753"/>
        <end position="835"/>
    </location>
</feature>
<gene>
    <name evidence="2" type="ORF">TOT_010000968</name>
</gene>
<keyword evidence="3" id="KW-1185">Reference proteome</keyword>
<protein>
    <submittedName>
        <fullName evidence="2">Uncharacterized protein</fullName>
    </submittedName>
</protein>
<sequence length="1449" mass="165901">MGFECGPSSDSNDNSVERNDAVPESSNQLTKNSETFECFIASSKSAAKIDCKDNKFSKLEKKWIKCILNKRFENKNTKEAVNRQIVYCNKAIETTLIKLNNYESVLLFSYILYKNRNDEEFVKSVCVLCIRWYFCLKYNFLLPEAPYLGAVAVFNSLIWGLKSVDGVYVQFIRLLLGVHERTSEYISPMLSYTDEWDGEGEECANVWLIEVCPVFAKFQSAFEPKEFCNQVVSYVFDVTVALSKKNMVLKYDGRSDGMTEVWNELMKWKSKSGCSCQEKGYIMLLDAYADMVFNGALPDETRNERVMKLVGLYAKWLLALTNERYVETSVLKRSYEQFNEKEDCQKDSDDEHYGDEGGAALENIQKTINGMECAYLDQSKDELYKCNNMEECRGFIEGCRSYVPFSYSRVIREAVAVYKKYEAMPREMVIVAMGYVNYERGKEYEKCTDFATLDGVSYVETLTLSLYRHEIGRMILSVCKANVNYVKCEEDGIVELDENSDDYTHDVISEYCYRIYSSIADSCGVELDSKRLKVCVSTSLSTKVESGYVHYDFPEESAEELLKELVREVKNKITSAAEVCIYSEALEQNHEMTREEVGFIKSSSALPCVLIALASLMSDDVYLDTSSEGVVRVVVSCRSVYEYSEEKLSLCLKLFYCEVEDDCMLSLEYRNAELAHYRTQLLRYLLQLSLSPMNRRSKLRFAFNGTVDTRKFTMRLFKFLNFRTNSALMDRIVFEKYLTTRVVIEHKSRTASVKSKKNIANGTSGVGRTSNSNHYEYGSRGSKDYEYGNTSTASRRGRKGTRGRRKKGERQGLINGKLKKGKGNESDQEEYEEHDGMPLSKMFSVFGFLEYHGRNVKAGNVKLAVKSEDAAQNEKYFEAEYFFNVSFKFIGVLRTYVVEGPSFGADVVDQLTFKYYLRLCSNDFYNTVNTAIIYSAIREVVDTNEYGDKVENALLAQYLGEGEEGAVRGEYNGFMESLGLLDNEGSRSRERTESKKSWKLQFVDLLKLNNRYTKRAFYTLTHEFCAQFLRFVPNSCLPNLLCSWASSLPTDTMSTVRSEKIATARFVMFTLLCRIGAAKYELSTRFFRALEPLVSAVNVVLVNLEIVYKAPASHGACEVISDDEATPLKKDPCLQSSQEFNELLSGELDVSDSNFYENIVTKYNTIRAENVKRMRERREEMRRRNREQVGHLLHVAWLFGKMMDRITRSLSDTMFDPGNQYVTNTGTSLFLWYLNGGVYDTYVVTCIGKKRALLYSMIDLLKLVDNTLSTIIRICLLSSLSISDSSASEQCTPQRTMDSYKFPKQIKSEASNESEYGHLESMSHSEIIGKIKLHKQSVKSRLKTMSSVEFRPRVRLRDEEESSSEYEDEDGEFTSGDEEEDEAEELASGSASDDLDGFIDFETDQHLSMLTYNNGKHIHNNAKNLGANKRLKMTDLRSEWRCIIKSQLM</sequence>
<dbReference type="GeneID" id="20713807"/>
<reference evidence="2 3" key="1">
    <citation type="journal article" date="2012" name="MBio">
        <title>Comparative genome analysis of three eukaryotic parasites with differing abilities to transform leukocytes reveals key mediators of Theileria-induced leukocyte transformation.</title>
        <authorList>
            <person name="Hayashida K."/>
            <person name="Hara Y."/>
            <person name="Abe T."/>
            <person name="Yamasaki C."/>
            <person name="Toyoda A."/>
            <person name="Kosuge T."/>
            <person name="Suzuki Y."/>
            <person name="Sato Y."/>
            <person name="Kawashima S."/>
            <person name="Katayama T."/>
            <person name="Wakaguri H."/>
            <person name="Inoue N."/>
            <person name="Homma K."/>
            <person name="Tada-Umezaki M."/>
            <person name="Yagi Y."/>
            <person name="Fujii Y."/>
            <person name="Habara T."/>
            <person name="Kanehisa M."/>
            <person name="Watanabe H."/>
            <person name="Ito K."/>
            <person name="Gojobori T."/>
            <person name="Sugawara H."/>
            <person name="Imanishi T."/>
            <person name="Weir W."/>
            <person name="Gardner M."/>
            <person name="Pain A."/>
            <person name="Shiels B."/>
            <person name="Hattori M."/>
            <person name="Nene V."/>
            <person name="Sugimoto C."/>
        </authorList>
    </citation>
    <scope>NUCLEOTIDE SEQUENCE [LARGE SCALE GENOMIC DNA]</scope>
    <source>
        <strain evidence="2 3">Shintoku</strain>
    </source>
</reference>
<proteinExistence type="predicted"/>
<feature type="region of interest" description="Disordered" evidence="1">
    <location>
        <begin position="1"/>
        <end position="29"/>
    </location>
</feature>
<evidence type="ECO:0000256" key="1">
    <source>
        <dbReference type="SAM" id="MobiDB-lite"/>
    </source>
</evidence>
<feature type="region of interest" description="Disordered" evidence="1">
    <location>
        <begin position="1353"/>
        <end position="1396"/>
    </location>
</feature>
<evidence type="ECO:0000313" key="2">
    <source>
        <dbReference type="EMBL" id="BAM39513.1"/>
    </source>
</evidence>
<feature type="compositionally biased region" description="Polar residues" evidence="1">
    <location>
        <begin position="753"/>
        <end position="774"/>
    </location>
</feature>